<reference evidence="18 19" key="1">
    <citation type="journal article" date="2012" name="Proc. Natl. Acad. Sci. U.S.A.">
        <title>Comparative genomics of Ceriporiopsis subvermispora and Phanerochaete chrysosporium provide insight into selective ligninolysis.</title>
        <authorList>
            <person name="Fernandez-Fueyo E."/>
            <person name="Ruiz-Duenas F.J."/>
            <person name="Ferreira P."/>
            <person name="Floudas D."/>
            <person name="Hibbett D.S."/>
            <person name="Canessa P."/>
            <person name="Larrondo L.F."/>
            <person name="James T.Y."/>
            <person name="Seelenfreund D."/>
            <person name="Lobos S."/>
            <person name="Polanco R."/>
            <person name="Tello M."/>
            <person name="Honda Y."/>
            <person name="Watanabe T."/>
            <person name="Watanabe T."/>
            <person name="Ryu J.S."/>
            <person name="Kubicek C.P."/>
            <person name="Schmoll M."/>
            <person name="Gaskell J."/>
            <person name="Hammel K.E."/>
            <person name="St John F.J."/>
            <person name="Vanden Wymelenberg A."/>
            <person name="Sabat G."/>
            <person name="Splinter BonDurant S."/>
            <person name="Syed K."/>
            <person name="Yadav J.S."/>
            <person name="Doddapaneni H."/>
            <person name="Subramanian V."/>
            <person name="Lavin J.L."/>
            <person name="Oguiza J.A."/>
            <person name="Perez G."/>
            <person name="Pisabarro A.G."/>
            <person name="Ramirez L."/>
            <person name="Santoyo F."/>
            <person name="Master E."/>
            <person name="Coutinho P.M."/>
            <person name="Henrissat B."/>
            <person name="Lombard V."/>
            <person name="Magnuson J.K."/>
            <person name="Kuees U."/>
            <person name="Hori C."/>
            <person name="Igarashi K."/>
            <person name="Samejima M."/>
            <person name="Held B.W."/>
            <person name="Barry K.W."/>
            <person name="LaButti K.M."/>
            <person name="Lapidus A."/>
            <person name="Lindquist E.A."/>
            <person name="Lucas S.M."/>
            <person name="Riley R."/>
            <person name="Salamov A.A."/>
            <person name="Hoffmeister D."/>
            <person name="Schwenk D."/>
            <person name="Hadar Y."/>
            <person name="Yarden O."/>
            <person name="de Vries R.P."/>
            <person name="Wiebenga A."/>
            <person name="Stenlid J."/>
            <person name="Eastwood D."/>
            <person name="Grigoriev I.V."/>
            <person name="Berka R.M."/>
            <person name="Blanchette R.A."/>
            <person name="Kersten P."/>
            <person name="Martinez A.T."/>
            <person name="Vicuna R."/>
            <person name="Cullen D."/>
        </authorList>
    </citation>
    <scope>NUCLEOTIDE SEQUENCE [LARGE SCALE GENOMIC DNA]</scope>
    <source>
        <strain evidence="18 19">B</strain>
    </source>
</reference>
<name>M2QY91_CERS8</name>
<dbReference type="GO" id="GO:0047911">
    <property type="term" value="F:galacturan 1,4-alpha-galacturonidase activity"/>
    <property type="evidence" value="ECO:0007669"/>
    <property type="project" value="UniProtKB-EC"/>
</dbReference>
<gene>
    <name evidence="18" type="ORF">CERSUDRAFT_145765</name>
</gene>
<dbReference type="AlphaFoldDB" id="M2QY91"/>
<keyword evidence="9 16" id="KW-0326">Glycosidase</keyword>
<feature type="signal peptide" evidence="17">
    <location>
        <begin position="1"/>
        <end position="17"/>
    </location>
</feature>
<evidence type="ECO:0000256" key="16">
    <source>
        <dbReference type="RuleBase" id="RU361169"/>
    </source>
</evidence>
<accession>M2QY91</accession>
<proteinExistence type="inferred from homology"/>
<comment type="catalytic activity">
    <reaction evidence="14">
        <text>[(1-&gt;4)-alpha-D-galacturonosyl](n) + H2O = alpha-D-galacturonate + [(1-&gt;4)-alpha-D-galacturonosyl](n-1)</text>
        <dbReference type="Rhea" id="RHEA:14117"/>
        <dbReference type="Rhea" id="RHEA-COMP:14570"/>
        <dbReference type="Rhea" id="RHEA-COMP:14572"/>
        <dbReference type="ChEBI" id="CHEBI:15377"/>
        <dbReference type="ChEBI" id="CHEBI:58658"/>
        <dbReference type="ChEBI" id="CHEBI:140523"/>
        <dbReference type="EC" id="3.2.1.67"/>
    </reaction>
</comment>
<evidence type="ECO:0000256" key="4">
    <source>
        <dbReference type="ARBA" id="ARBA00022729"/>
    </source>
</evidence>
<dbReference type="GO" id="GO:0000272">
    <property type="term" value="P:polysaccharide catabolic process"/>
    <property type="evidence" value="ECO:0007669"/>
    <property type="project" value="UniProtKB-KW"/>
</dbReference>
<dbReference type="EMBL" id="KB445830">
    <property type="protein sequence ID" value="EMD30892.1"/>
    <property type="molecule type" value="Genomic_DNA"/>
</dbReference>
<keyword evidence="8" id="KW-0119">Carbohydrate metabolism</keyword>
<comment type="subcellular location">
    <subcellularLocation>
        <location evidence="1">Secreted</location>
    </subcellularLocation>
</comment>
<evidence type="ECO:0000256" key="6">
    <source>
        <dbReference type="ARBA" id="ARBA00023157"/>
    </source>
</evidence>
<keyword evidence="5 16" id="KW-0378">Hydrolase</keyword>
<dbReference type="InterPro" id="IPR011050">
    <property type="entry name" value="Pectin_lyase_fold/virulence"/>
</dbReference>
<evidence type="ECO:0000256" key="12">
    <source>
        <dbReference type="ARBA" id="ARBA00037312"/>
    </source>
</evidence>
<dbReference type="GO" id="GO:0005576">
    <property type="term" value="C:extracellular region"/>
    <property type="evidence" value="ECO:0007669"/>
    <property type="project" value="UniProtKB-SubCell"/>
</dbReference>
<keyword evidence="3" id="KW-0964">Secreted</keyword>
<organism evidence="18 19">
    <name type="scientific">Ceriporiopsis subvermispora (strain B)</name>
    <name type="common">White-rot fungus</name>
    <name type="synonym">Gelatoporia subvermispora</name>
    <dbReference type="NCBI Taxonomy" id="914234"/>
    <lineage>
        <taxon>Eukaryota</taxon>
        <taxon>Fungi</taxon>
        <taxon>Dikarya</taxon>
        <taxon>Basidiomycota</taxon>
        <taxon>Agaricomycotina</taxon>
        <taxon>Agaricomycetes</taxon>
        <taxon>Polyporales</taxon>
        <taxon>Gelatoporiaceae</taxon>
        <taxon>Gelatoporia</taxon>
    </lineage>
</organism>
<dbReference type="InterPro" id="IPR000743">
    <property type="entry name" value="Glyco_hydro_28"/>
</dbReference>
<dbReference type="SUPFAM" id="SSF51126">
    <property type="entry name" value="Pectin lyase-like"/>
    <property type="match status" value="1"/>
</dbReference>
<evidence type="ECO:0000256" key="13">
    <source>
        <dbReference type="ARBA" id="ARBA00038933"/>
    </source>
</evidence>
<dbReference type="GO" id="GO:0004650">
    <property type="term" value="F:polygalacturonase activity"/>
    <property type="evidence" value="ECO:0007669"/>
    <property type="project" value="InterPro"/>
</dbReference>
<evidence type="ECO:0000313" key="18">
    <source>
        <dbReference type="EMBL" id="EMD30892.1"/>
    </source>
</evidence>
<dbReference type="PANTHER" id="PTHR31736:SF12">
    <property type="entry name" value="EXO-POLYGALACTURONASE, PUTATIVE-RELATED"/>
    <property type="match status" value="1"/>
</dbReference>
<evidence type="ECO:0000256" key="10">
    <source>
        <dbReference type="ARBA" id="ARBA00023316"/>
    </source>
</evidence>
<dbReference type="EC" id="3.2.1.67" evidence="13"/>
<keyword evidence="11" id="KW-0624">Polysaccharide degradation</keyword>
<feature type="active site" evidence="15">
    <location>
        <position position="252"/>
    </location>
</feature>
<evidence type="ECO:0000256" key="7">
    <source>
        <dbReference type="ARBA" id="ARBA00023180"/>
    </source>
</evidence>
<keyword evidence="7" id="KW-0325">Glycoprotein</keyword>
<evidence type="ECO:0000256" key="8">
    <source>
        <dbReference type="ARBA" id="ARBA00023277"/>
    </source>
</evidence>
<evidence type="ECO:0000256" key="5">
    <source>
        <dbReference type="ARBA" id="ARBA00022801"/>
    </source>
</evidence>
<evidence type="ECO:0000256" key="1">
    <source>
        <dbReference type="ARBA" id="ARBA00004613"/>
    </source>
</evidence>
<feature type="chain" id="PRO_5004023894" description="galacturonan 1,4-alpha-galacturonidase" evidence="17">
    <location>
        <begin position="18"/>
        <end position="416"/>
    </location>
</feature>
<comment type="similarity">
    <text evidence="2 16">Belongs to the glycosyl hydrolase 28 family.</text>
</comment>
<keyword evidence="6" id="KW-1015">Disulfide bond</keyword>
<comment type="function">
    <text evidence="12">Specific in hydrolyzing the terminal glycosidic bond of polygalacturonic acid and oligogalacturonates.</text>
</comment>
<evidence type="ECO:0000256" key="3">
    <source>
        <dbReference type="ARBA" id="ARBA00022525"/>
    </source>
</evidence>
<dbReference type="PANTHER" id="PTHR31736">
    <property type="match status" value="1"/>
</dbReference>
<evidence type="ECO:0000256" key="2">
    <source>
        <dbReference type="ARBA" id="ARBA00008834"/>
    </source>
</evidence>
<evidence type="ECO:0000313" key="19">
    <source>
        <dbReference type="Proteomes" id="UP000016930"/>
    </source>
</evidence>
<dbReference type="PROSITE" id="PS00502">
    <property type="entry name" value="POLYGALACTURONASE"/>
    <property type="match status" value="1"/>
</dbReference>
<evidence type="ECO:0000256" key="17">
    <source>
        <dbReference type="SAM" id="SignalP"/>
    </source>
</evidence>
<dbReference type="InterPro" id="IPR012334">
    <property type="entry name" value="Pectin_lyas_fold"/>
</dbReference>
<keyword evidence="4 17" id="KW-0732">Signal</keyword>
<evidence type="ECO:0000256" key="11">
    <source>
        <dbReference type="ARBA" id="ARBA00023326"/>
    </source>
</evidence>
<dbReference type="GO" id="GO:0071555">
    <property type="term" value="P:cell wall organization"/>
    <property type="evidence" value="ECO:0007669"/>
    <property type="project" value="UniProtKB-KW"/>
</dbReference>
<dbReference type="Gene3D" id="2.160.20.10">
    <property type="entry name" value="Single-stranded right-handed beta-helix, Pectin lyase-like"/>
    <property type="match status" value="1"/>
</dbReference>
<evidence type="ECO:0000256" key="9">
    <source>
        <dbReference type="ARBA" id="ARBA00023295"/>
    </source>
</evidence>
<dbReference type="Pfam" id="PF00295">
    <property type="entry name" value="Glyco_hydro_28"/>
    <property type="match status" value="1"/>
</dbReference>
<dbReference type="HOGENOM" id="CLU_016031_1_0_1"/>
<dbReference type="OrthoDB" id="187139at2759"/>
<protein>
    <recommendedName>
        <fullName evidence="13">galacturonan 1,4-alpha-galacturonidase</fullName>
        <ecNumber evidence="13">3.2.1.67</ecNumber>
    </recommendedName>
</protein>
<dbReference type="STRING" id="914234.M2QY91"/>
<keyword evidence="10" id="KW-0961">Cell wall biogenesis/degradation</keyword>
<dbReference type="Proteomes" id="UP000016930">
    <property type="component" value="Unassembled WGS sequence"/>
</dbReference>
<keyword evidence="19" id="KW-1185">Reference proteome</keyword>
<evidence type="ECO:0000256" key="14">
    <source>
        <dbReference type="ARBA" id="ARBA00048766"/>
    </source>
</evidence>
<evidence type="ECO:0000256" key="15">
    <source>
        <dbReference type="PROSITE-ProRule" id="PRU10052"/>
    </source>
</evidence>
<sequence>MFSLLYCVALLGTTVLASTGETKTCTVAHLPGRQDDGASIRAAFKECSHDAKIVLDQYYSVDSLLVTTGLRNVEVELSGTLQYTPDIAKWSPDSLFLVYQNTTTFWFLSGTNVHIYGGGTIDGNGQVWYDALASNHDTGTAGSSTTSFARPVPLTIGNSSNVLVEDLNQINSPNWVLTHLLIFYQSAQYCSLSINASSYSSNPAANSDGWDIYRSSFVTITDSVINNDDDCVSFKPNSTNIVVSNLWCNGSHGISVGSLGQYAGETDIVANVSVRNITMMHAQNGARIKVFGGNPSPTSTSGGGTGFVKNITFEDFFGSKVDIDSSDVRQCYETDATTCAEFPSKLTISDVHFINVKGTSSGAEGAVVVDIECSEECEDITAVGTDLNSPSGSAEFVCMNVASTAELDFNCTTPSD</sequence>